<protein>
    <submittedName>
        <fullName evidence="1">Uncharacterized protein</fullName>
    </submittedName>
</protein>
<accession>A0A645G108</accession>
<gene>
    <name evidence="1" type="ORF">SDC9_166941</name>
</gene>
<organism evidence="1">
    <name type="scientific">bioreactor metagenome</name>
    <dbReference type="NCBI Taxonomy" id="1076179"/>
    <lineage>
        <taxon>unclassified sequences</taxon>
        <taxon>metagenomes</taxon>
        <taxon>ecological metagenomes</taxon>
    </lineage>
</organism>
<dbReference type="AlphaFoldDB" id="A0A645G108"/>
<sequence>MQRFAKNEIEVVVSCGCVGRLVVSADIGRSANERIAHQREAAAVYPSGVAGDVAVVHREAAHVVVKVNAAAGY</sequence>
<proteinExistence type="predicted"/>
<comment type="caution">
    <text evidence="1">The sequence shown here is derived from an EMBL/GenBank/DDBJ whole genome shotgun (WGS) entry which is preliminary data.</text>
</comment>
<evidence type="ECO:0000313" key="1">
    <source>
        <dbReference type="EMBL" id="MPN19570.1"/>
    </source>
</evidence>
<name>A0A645G108_9ZZZZ</name>
<reference evidence="1" key="1">
    <citation type="submission" date="2019-08" db="EMBL/GenBank/DDBJ databases">
        <authorList>
            <person name="Kucharzyk K."/>
            <person name="Murdoch R.W."/>
            <person name="Higgins S."/>
            <person name="Loffler F."/>
        </authorList>
    </citation>
    <scope>NUCLEOTIDE SEQUENCE</scope>
</reference>
<dbReference type="EMBL" id="VSSQ01067158">
    <property type="protein sequence ID" value="MPN19570.1"/>
    <property type="molecule type" value="Genomic_DNA"/>
</dbReference>